<dbReference type="Proteomes" id="UP000001137">
    <property type="component" value="Chromosome"/>
</dbReference>
<evidence type="ECO:0000259" key="1">
    <source>
        <dbReference type="Pfam" id="PF17677"/>
    </source>
</evidence>
<reference evidence="2 3" key="1">
    <citation type="submission" date="2007-10" db="EMBL/GenBank/DDBJ databases">
        <title>Complete sequence of Caldivirga maquilingensis IC-167.</title>
        <authorList>
            <consortium name="US DOE Joint Genome Institute"/>
            <person name="Copeland A."/>
            <person name="Lucas S."/>
            <person name="Lapidus A."/>
            <person name="Barry K."/>
            <person name="Glavina del Rio T."/>
            <person name="Dalin E."/>
            <person name="Tice H."/>
            <person name="Pitluck S."/>
            <person name="Saunders E."/>
            <person name="Brettin T."/>
            <person name="Bruce D."/>
            <person name="Detter J.C."/>
            <person name="Han C."/>
            <person name="Schmutz J."/>
            <person name="Larimer F."/>
            <person name="Land M."/>
            <person name="Hauser L."/>
            <person name="Kyrpides N."/>
            <person name="Ivanova N."/>
            <person name="Biddle J.F."/>
            <person name="Zhang Z."/>
            <person name="Fitz-Gibbon S.T."/>
            <person name="Lowe T.M."/>
            <person name="Saltikov C."/>
            <person name="House C.H."/>
            <person name="Richardson P."/>
        </authorList>
    </citation>
    <scope>NUCLEOTIDE SEQUENCE [LARGE SCALE GENOMIC DNA]</scope>
    <source>
        <strain evidence="3">ATCC 700844 / DSM 13496 / JCM 10307 / IC-167</strain>
    </source>
</reference>
<dbReference type="PANTHER" id="PTHR46017:SF1">
    <property type="entry name" value="ALPHA-MANNOSIDASE 2C1"/>
    <property type="match status" value="1"/>
</dbReference>
<keyword evidence="3" id="KW-1185">Reference proteome</keyword>
<organism evidence="2 3">
    <name type="scientific">Caldivirga maquilingensis (strain ATCC 700844 / DSM 13496 / JCM 10307 / IC-167)</name>
    <dbReference type="NCBI Taxonomy" id="397948"/>
    <lineage>
        <taxon>Archaea</taxon>
        <taxon>Thermoproteota</taxon>
        <taxon>Thermoprotei</taxon>
        <taxon>Thermoproteales</taxon>
        <taxon>Thermoproteaceae</taxon>
        <taxon>Caldivirga</taxon>
    </lineage>
</organism>
<dbReference type="SUPFAM" id="SSF88713">
    <property type="entry name" value="Glycoside hydrolase/deacetylase"/>
    <property type="match status" value="1"/>
</dbReference>
<dbReference type="eggNOG" id="arCOG03661">
    <property type="taxonomic scope" value="Archaea"/>
</dbReference>
<dbReference type="STRING" id="397948.Cmaq_0602"/>
<gene>
    <name evidence="2" type="ordered locus">Cmaq_0602</name>
</gene>
<dbReference type="InterPro" id="IPR027291">
    <property type="entry name" value="Glyco_hydro_38_N_sf"/>
</dbReference>
<evidence type="ECO:0000313" key="3">
    <source>
        <dbReference type="Proteomes" id="UP000001137"/>
    </source>
</evidence>
<dbReference type="EMBL" id="CP000852">
    <property type="protein sequence ID" value="ABW01443.1"/>
    <property type="molecule type" value="Genomic_DNA"/>
</dbReference>
<dbReference type="KEGG" id="cma:Cmaq_0602"/>
<evidence type="ECO:0000313" key="2">
    <source>
        <dbReference type="EMBL" id="ABW01443.1"/>
    </source>
</evidence>
<dbReference type="GO" id="GO:0009313">
    <property type="term" value="P:oligosaccharide catabolic process"/>
    <property type="evidence" value="ECO:0007669"/>
    <property type="project" value="TreeGrafter"/>
</dbReference>
<dbReference type="OrthoDB" id="374684at2157"/>
<dbReference type="InterPro" id="IPR041147">
    <property type="entry name" value="GH38_C"/>
</dbReference>
<dbReference type="AlphaFoldDB" id="A8MCD7"/>
<dbReference type="InterPro" id="IPR011330">
    <property type="entry name" value="Glyco_hydro/deAcase_b/a-brl"/>
</dbReference>
<dbReference type="Gene3D" id="3.20.110.10">
    <property type="entry name" value="Glycoside hydrolase 38, N terminal domain"/>
    <property type="match status" value="1"/>
</dbReference>
<dbReference type="RefSeq" id="WP_012185663.1">
    <property type="nucleotide sequence ID" value="NC_009954.1"/>
</dbReference>
<dbReference type="CDD" id="cd10791">
    <property type="entry name" value="GH38N_AMII_like_1"/>
    <property type="match status" value="1"/>
</dbReference>
<proteinExistence type="predicted"/>
<dbReference type="GeneID" id="5710240"/>
<dbReference type="Pfam" id="PF17677">
    <property type="entry name" value="Glyco_hydro38C2"/>
    <property type="match status" value="1"/>
</dbReference>
<dbReference type="GO" id="GO:0004559">
    <property type="term" value="F:alpha-mannosidase activity"/>
    <property type="evidence" value="ECO:0007669"/>
    <property type="project" value="TreeGrafter"/>
</dbReference>
<dbReference type="HOGENOM" id="CLU_008841_0_0_2"/>
<sequence length="856" mass="96755">MRNIDAWVKPTGFITKSGLRGLLIYVRNKSPYQVKFTVNDREFTAGSGLNWFLTEVKPNESIEVKFETGESYSFKPNFQEPRKFRVHIAPTVHTDYGYTDVQSRVEEIHRGNMDVALKISSRGGKFVIEVTEQPFGRIMELLDANRRGLIGVQAFPLNVLTGLCNHEELIRLFYGVRDLRRAGFSIETAALNDIPSAVYALPSVLASCGIKYYIQGANPDRGPLHKLNTWLKSPFKWIGPDGNGVLAWFSGGYGGLIPGFHGYHQGWSAGLLISLDRAEAGLAHFLTTLEERGYQYENVLLYGMFIDNWPASDRFIDVVREFNEKWENPQLIISTTDDFFHEIEREVNGKINSIKGSFGAYWEDGAASTARELAALRLAKKLLYFAEVAYAFDYIKGLRYPKGDIDEAWRSVIYFDEHTWGAWNSVSDPYNPSVLEQWRIKAGFADKALNKAMELTRGDYVSNPYPFTVSGIIENTYVELPSMASRPFIRKPLVRRSVESKNLLIESPYYKVTIKDGKVVSVIDKELNVELIDSSKYTLDEYLYVLGGKGTSMERTILNYLYEGEPTGPVFSIIREYSSRVTGVYENDDVVTVVIESDSYLSKIRKEITLPKARRELIIRNTVDKSENYDKEGVYFAFPFNLSKPRVLIEEPGAFIDVENELIEGGCANWFAANNIVLLKGEFDIAFYTEEAPLVTIGSIFDGVWRGSVKVNNGLLFSYVMNNYWHTNYKAAQGGSFTFTYRLTSSRAIKPSQAHRFFSSPVIGRAINGDLTIDPPEVVVTTVKKWDLGDGVVLRLLEVDGEAKSLTIRSRTLNGYKAYLANPLEEPIEELGEFTNGELKVSVKPRSYLTIVVKRS</sequence>
<feature type="domain" description="Glycosyl hydrolases family 38 C-terminal" evidence="1">
    <location>
        <begin position="778"/>
        <end position="845"/>
    </location>
</feature>
<keyword evidence="2" id="KW-0378">Hydrolase</keyword>
<dbReference type="PANTHER" id="PTHR46017">
    <property type="entry name" value="ALPHA-MANNOSIDASE 2C1"/>
    <property type="match status" value="1"/>
</dbReference>
<name>A8MCD7_CALMQ</name>
<accession>A8MCD7</accession>
<protein>
    <submittedName>
        <fullName evidence="2">Glycosyl hydrolase 38 domain protein</fullName>
    </submittedName>
</protein>